<dbReference type="RefSeq" id="WP_257914325.1">
    <property type="nucleotide sequence ID" value="NZ_JANPWE010000019.1"/>
</dbReference>
<gene>
    <name evidence="1" type="ORF">NVS47_17330</name>
</gene>
<protein>
    <submittedName>
        <fullName evidence="1">Uncharacterized protein</fullName>
    </submittedName>
</protein>
<organism evidence="1 2">
    <name type="scientific">Dehalobacterium formicoaceticum</name>
    <dbReference type="NCBI Taxonomy" id="51515"/>
    <lineage>
        <taxon>Bacteria</taxon>
        <taxon>Bacillati</taxon>
        <taxon>Bacillota</taxon>
        <taxon>Clostridia</taxon>
        <taxon>Eubacteriales</taxon>
        <taxon>Peptococcaceae</taxon>
        <taxon>Dehalobacterium</taxon>
    </lineage>
</organism>
<accession>A0ABT1Y8N6</accession>
<sequence length="172" mass="19788">MDVFKSSIRPNRYILPDNLRGRSIHAKVIPTVCNLENMLQKLIQVNGDFAQLKQWEKRSYKAYRIEEIKNRIMTSPQYAWKDIIREHILSKRPSDFGASVIDIYLVAYVVETIGAGKDEFFKYIKNAGISDNGNSAQAIWQVGKGDGVYLEILHDNGKVSDWSFMTKWVEGK</sequence>
<dbReference type="EMBL" id="JANPWE010000019">
    <property type="protein sequence ID" value="MCR6547251.1"/>
    <property type="molecule type" value="Genomic_DNA"/>
</dbReference>
<evidence type="ECO:0000313" key="2">
    <source>
        <dbReference type="Proteomes" id="UP001524944"/>
    </source>
</evidence>
<name>A0ABT1Y8N6_9FIRM</name>
<dbReference type="Proteomes" id="UP001524944">
    <property type="component" value="Unassembled WGS sequence"/>
</dbReference>
<keyword evidence="2" id="KW-1185">Reference proteome</keyword>
<evidence type="ECO:0000313" key="1">
    <source>
        <dbReference type="EMBL" id="MCR6547251.1"/>
    </source>
</evidence>
<comment type="caution">
    <text evidence="1">The sequence shown here is derived from an EMBL/GenBank/DDBJ whole genome shotgun (WGS) entry which is preliminary data.</text>
</comment>
<reference evidence="1 2" key="1">
    <citation type="submission" date="2022-08" db="EMBL/GenBank/DDBJ databases">
        <title>Proteogenomics of the novel Dehalobacterium formicoaceticum strain EZ94 highlights a key role of methyltransferases during anaerobic dichloromethane degradation.</title>
        <authorList>
            <person name="Wasmund K."/>
        </authorList>
    </citation>
    <scope>NUCLEOTIDE SEQUENCE [LARGE SCALE GENOMIC DNA]</scope>
    <source>
        <strain evidence="1 2">EZ94</strain>
    </source>
</reference>
<proteinExistence type="predicted"/>